<feature type="domain" description="Alpha-L-rhamnosidase C-terminal" evidence="3">
    <location>
        <begin position="933"/>
        <end position="1000"/>
    </location>
</feature>
<comment type="caution">
    <text evidence="4">The sequence shown here is derived from an EMBL/GenBank/DDBJ whole genome shotgun (WGS) entry which is preliminary data.</text>
</comment>
<evidence type="ECO:0000259" key="3">
    <source>
        <dbReference type="Pfam" id="PF17390"/>
    </source>
</evidence>
<evidence type="ECO:0000256" key="1">
    <source>
        <dbReference type="SAM" id="Phobius"/>
    </source>
</evidence>
<name>A0A0F0IIR9_ASPPU</name>
<dbReference type="InterPro" id="IPR021369">
    <property type="entry name" value="DUF2985"/>
</dbReference>
<reference evidence="4 5" key="1">
    <citation type="submission" date="2015-02" db="EMBL/GenBank/DDBJ databases">
        <title>Draft genome sequence of Aspergillus parasiticus SU-1.</title>
        <authorList>
            <person name="Yu J."/>
            <person name="Fedorova N."/>
            <person name="Yin Y."/>
            <person name="Losada L."/>
            <person name="Zafar N."/>
            <person name="Taujale R."/>
            <person name="Ehrlich K.C."/>
            <person name="Bhatnagar D."/>
            <person name="Cleveland T.E."/>
            <person name="Bennett J.W."/>
            <person name="Nierman W.C."/>
        </authorList>
    </citation>
    <scope>NUCLEOTIDE SEQUENCE [LARGE SCALE GENOMIC DNA]</scope>
    <source>
        <strain evidence="5">ATCC 56775 / NRRL 5862 / SRRC 143 / SU-1</strain>
    </source>
</reference>
<dbReference type="Gene3D" id="2.60.120.560">
    <property type="entry name" value="Exo-inulinase, domain 1"/>
    <property type="match status" value="1"/>
</dbReference>
<dbReference type="PANTHER" id="PTHR34987">
    <property type="entry name" value="C, PUTATIVE (AFU_ORTHOLOGUE AFUA_3G02880)-RELATED"/>
    <property type="match status" value="1"/>
</dbReference>
<dbReference type="Pfam" id="PF17390">
    <property type="entry name" value="Bac_rhamnosid_C"/>
    <property type="match status" value="1"/>
</dbReference>
<gene>
    <name evidence="4" type="ORF">P875_00128019</name>
</gene>
<dbReference type="InterPro" id="IPR035398">
    <property type="entry name" value="Bac_rhamnosid_C"/>
</dbReference>
<feature type="domain" description="Alpha-L-rhamnosidase six-hairpin glycosidase" evidence="2">
    <location>
        <begin position="594"/>
        <end position="808"/>
    </location>
</feature>
<evidence type="ECO:0000313" key="4">
    <source>
        <dbReference type="EMBL" id="KJK66632.1"/>
    </source>
</evidence>
<dbReference type="GO" id="GO:0003824">
    <property type="term" value="F:catalytic activity"/>
    <property type="evidence" value="ECO:0007669"/>
    <property type="project" value="UniProtKB-ARBA"/>
</dbReference>
<dbReference type="InterPro" id="IPR008928">
    <property type="entry name" value="6-hairpin_glycosidase_sf"/>
</dbReference>
<dbReference type="Proteomes" id="UP000033540">
    <property type="component" value="Unassembled WGS sequence"/>
</dbReference>
<keyword evidence="1" id="KW-0812">Transmembrane</keyword>
<dbReference type="Pfam" id="PF17389">
    <property type="entry name" value="Bac_rhamnosid6H"/>
    <property type="match status" value="1"/>
</dbReference>
<feature type="transmembrane region" description="Helical" evidence="1">
    <location>
        <begin position="96"/>
        <end position="118"/>
    </location>
</feature>
<dbReference type="Gene3D" id="2.60.420.10">
    <property type="entry name" value="Maltose phosphorylase, domain 3"/>
    <property type="match status" value="1"/>
</dbReference>
<sequence length="1033" mass="112785">MPIQSQCIELPMPLYLDDPVILNKENGRTGLPILYSGHVAITNPNYEIGNTSEIADTSSVTSLHSEKPFNSPTEEASPNTVRTGLKCFCNWLKTPLGMLITIYGLNVIAWGGMLFLLICNAAPAMCHPTCDDIHSARKKWIEIDSQILNALFCVPGFGLAPWRIRDLYFWVKWRVGGEHIALARLCDIHRSWFYRRPKDNDVEEVSTPTVCVTASPPWKLDLVICCNSSNTMFQACLAGSPALAYTAKTYTSSEGTPTVFDEGTLINLSSDGTTPSVVILDYGRNVEGYATFHVSKRSGDTSAFEMTYSETRALLDSDMGDGPMPFAAAMDTYRINRYNITEHKTYTNRLIQGGLRYQKLNLSSAGEVELSGIGFKPTVSSTPIAALPGSFSCSDPVLNRIWQVGARTTQLTEIPANSLPDFWVITDEGAFIDSLAPQPFNADFATSMTAYDLEFSVRPIINGFGFTVLSDTLASGVYIFVNVANFSISAHAGSTERSNPIASARLPSNITLNQWRTVHSKVEMADISIRIDGVPVFNFSQSAAFYGSFGLGASLGHSALFTNVSLTVSGQEMYNSPLNDSSALQDFLLGTNPLPVSVDGSRRDRIAYTGDLDMATGTAFASTYGREYINGTIGLLGSFQMPPGFFVPTAKVQQAPRTTEINANITGLIGYSFSIVSAMARFYEQTGDTDFLNHWAPKTARMLDWAHSQTLPNGLFNISNPALGGDWNYYDPALDGVVSKFNLIYAYALKQWLPFMDNAGLNTTLYAGRLDNLQNAINTHLWSDTLHAYYVSDSHKDFLSQEANALAVLSDTATYGNRTSATILSTLSRELYVPSGALAFSNRSVASGWAQKISPYASGYHLKAAFHANDSVNANYLLHSVWGPMSDPSHTNYTGCMWEVIAADGTPGLGSGTSLCHGWSSGPTADLSRYVLGVQPVTPGFKEWKIFPQSLDLNWAKGAYPVPGGRIYVDWSFDSSNLLHMTVTAPNGTKGTVYLPTPLRKTLNKYDATGFISDEKSFFTVQGGETFSIHQTD</sequence>
<organism evidence="4 5">
    <name type="scientific">Aspergillus parasiticus (strain ATCC 56775 / NRRL 5862 / SRRC 143 / SU-1)</name>
    <dbReference type="NCBI Taxonomy" id="1403190"/>
    <lineage>
        <taxon>Eukaryota</taxon>
        <taxon>Fungi</taxon>
        <taxon>Dikarya</taxon>
        <taxon>Ascomycota</taxon>
        <taxon>Pezizomycotina</taxon>
        <taxon>Eurotiomycetes</taxon>
        <taxon>Eurotiomycetidae</taxon>
        <taxon>Eurotiales</taxon>
        <taxon>Aspergillaceae</taxon>
        <taxon>Aspergillus</taxon>
        <taxon>Aspergillus subgen. Circumdati</taxon>
    </lineage>
</organism>
<dbReference type="InterPro" id="IPR012341">
    <property type="entry name" value="6hp_glycosidase-like_sf"/>
</dbReference>
<dbReference type="Pfam" id="PF11204">
    <property type="entry name" value="DUF2985"/>
    <property type="match status" value="1"/>
</dbReference>
<evidence type="ECO:0000259" key="2">
    <source>
        <dbReference type="Pfam" id="PF17389"/>
    </source>
</evidence>
<dbReference type="OrthoDB" id="10036721at2759"/>
<evidence type="ECO:0000313" key="5">
    <source>
        <dbReference type="Proteomes" id="UP000033540"/>
    </source>
</evidence>
<dbReference type="PANTHER" id="PTHR34987:SF4">
    <property type="entry name" value="ALPHA-L-RHAMNOSIDASE C-TERMINAL DOMAIN-CONTAINING PROTEIN"/>
    <property type="match status" value="1"/>
</dbReference>
<dbReference type="GO" id="GO:0005975">
    <property type="term" value="P:carbohydrate metabolic process"/>
    <property type="evidence" value="ECO:0007669"/>
    <property type="project" value="InterPro"/>
</dbReference>
<keyword evidence="1" id="KW-1133">Transmembrane helix</keyword>
<dbReference type="EMBL" id="JZEE01000238">
    <property type="protein sequence ID" value="KJK66632.1"/>
    <property type="molecule type" value="Genomic_DNA"/>
</dbReference>
<keyword evidence="1" id="KW-0472">Membrane</keyword>
<dbReference type="Gene3D" id="1.50.10.10">
    <property type="match status" value="1"/>
</dbReference>
<dbReference type="SUPFAM" id="SSF48208">
    <property type="entry name" value="Six-hairpin glycosidases"/>
    <property type="match status" value="1"/>
</dbReference>
<dbReference type="STRING" id="1403190.A0A0F0IIR9"/>
<dbReference type="InterPro" id="IPR035396">
    <property type="entry name" value="Bac_rhamnosid6H"/>
</dbReference>
<proteinExistence type="predicted"/>
<accession>A0A0F0IIR9</accession>
<protein>
    <submittedName>
        <fullName evidence="4">Uncharacterized protein</fullName>
    </submittedName>
</protein>
<dbReference type="AlphaFoldDB" id="A0A0F0IIR9"/>